<reference evidence="4" key="1">
    <citation type="submission" date="2022-04" db="EMBL/GenBank/DDBJ databases">
        <title>Carnegiea gigantea Genome sequencing and assembly v2.</title>
        <authorList>
            <person name="Copetti D."/>
            <person name="Sanderson M.J."/>
            <person name="Burquez A."/>
            <person name="Wojciechowski M.F."/>
        </authorList>
    </citation>
    <scope>NUCLEOTIDE SEQUENCE</scope>
    <source>
        <strain evidence="4">SGP5-SGP5p</strain>
        <tissue evidence="4">Aerial part</tissue>
    </source>
</reference>
<evidence type="ECO:0000313" key="4">
    <source>
        <dbReference type="EMBL" id="KAJ8441798.1"/>
    </source>
</evidence>
<dbReference type="Pfam" id="PF00082">
    <property type="entry name" value="Peptidase_S8"/>
    <property type="match status" value="1"/>
</dbReference>
<gene>
    <name evidence="4" type="ORF">Cgig2_021488</name>
</gene>
<dbReference type="GO" id="GO:0004252">
    <property type="term" value="F:serine-type endopeptidase activity"/>
    <property type="evidence" value="ECO:0007669"/>
    <property type="project" value="InterPro"/>
</dbReference>
<sequence length="258" mass="27853">MPSAITGMTTIKANMLRNGGGVAHRMAPGAHIAICKDCLFNGYYNSDIVEAMDATVGDGVEVLLVSLDGLPVLFYDDAVVSSSFRVVEKDISVIFAVRNNGPLETLWPLRLPRGPNLTNPSILKQAVIAPGVNIIATWPHILGPSGLLVDSRRVNFTVMSGTSMACPDVSIITSLIHSANLNWSPTVITSAIMTTADVAYHYRKPIMGGNVLANYFAMGSGHMSHINLDKAVKPRLIYDIRPTSSICAVWDREDRKCS</sequence>
<dbReference type="InterPro" id="IPR045051">
    <property type="entry name" value="SBT"/>
</dbReference>
<proteinExistence type="inferred from homology"/>
<dbReference type="Proteomes" id="UP001153076">
    <property type="component" value="Unassembled WGS sequence"/>
</dbReference>
<evidence type="ECO:0000313" key="5">
    <source>
        <dbReference type="Proteomes" id="UP001153076"/>
    </source>
</evidence>
<dbReference type="EMBL" id="JAKOGI010000153">
    <property type="protein sequence ID" value="KAJ8441798.1"/>
    <property type="molecule type" value="Genomic_DNA"/>
</dbReference>
<dbReference type="InterPro" id="IPR000209">
    <property type="entry name" value="Peptidase_S8/S53_dom"/>
</dbReference>
<name>A0A9Q1KFB3_9CARY</name>
<dbReference type="PANTHER" id="PTHR10795">
    <property type="entry name" value="PROPROTEIN CONVERTASE SUBTILISIN/KEXIN"/>
    <property type="match status" value="1"/>
</dbReference>
<dbReference type="AlphaFoldDB" id="A0A9Q1KFB3"/>
<dbReference type="Gene3D" id="3.40.50.200">
    <property type="entry name" value="Peptidase S8/S53 domain"/>
    <property type="match status" value="2"/>
</dbReference>
<evidence type="ECO:0000256" key="2">
    <source>
        <dbReference type="ARBA" id="ARBA00022729"/>
    </source>
</evidence>
<keyword evidence="2" id="KW-0732">Signal</keyword>
<keyword evidence="5" id="KW-1185">Reference proteome</keyword>
<accession>A0A9Q1KFB3</accession>
<dbReference type="InterPro" id="IPR036852">
    <property type="entry name" value="Peptidase_S8/S53_dom_sf"/>
</dbReference>
<protein>
    <recommendedName>
        <fullName evidence="3">Peptidase S8/S53 domain-containing protein</fullName>
    </recommendedName>
</protein>
<evidence type="ECO:0000256" key="1">
    <source>
        <dbReference type="ARBA" id="ARBA00011073"/>
    </source>
</evidence>
<comment type="caution">
    <text evidence="4">The sequence shown here is derived from an EMBL/GenBank/DDBJ whole genome shotgun (WGS) entry which is preliminary data.</text>
</comment>
<evidence type="ECO:0000259" key="3">
    <source>
        <dbReference type="Pfam" id="PF00082"/>
    </source>
</evidence>
<dbReference type="GO" id="GO:0006508">
    <property type="term" value="P:proteolysis"/>
    <property type="evidence" value="ECO:0007669"/>
    <property type="project" value="InterPro"/>
</dbReference>
<dbReference type="OrthoDB" id="913787at2759"/>
<comment type="similarity">
    <text evidence="1">Belongs to the peptidase S8 family.</text>
</comment>
<dbReference type="SUPFAM" id="SSF52743">
    <property type="entry name" value="Subtilisin-like"/>
    <property type="match status" value="1"/>
</dbReference>
<organism evidence="4 5">
    <name type="scientific">Carnegiea gigantea</name>
    <dbReference type="NCBI Taxonomy" id="171969"/>
    <lineage>
        <taxon>Eukaryota</taxon>
        <taxon>Viridiplantae</taxon>
        <taxon>Streptophyta</taxon>
        <taxon>Embryophyta</taxon>
        <taxon>Tracheophyta</taxon>
        <taxon>Spermatophyta</taxon>
        <taxon>Magnoliopsida</taxon>
        <taxon>eudicotyledons</taxon>
        <taxon>Gunneridae</taxon>
        <taxon>Pentapetalae</taxon>
        <taxon>Caryophyllales</taxon>
        <taxon>Cactineae</taxon>
        <taxon>Cactaceae</taxon>
        <taxon>Cactoideae</taxon>
        <taxon>Echinocereeae</taxon>
        <taxon>Carnegiea</taxon>
    </lineage>
</organism>
<feature type="domain" description="Peptidase S8/S53" evidence="3">
    <location>
        <begin position="121"/>
        <end position="198"/>
    </location>
</feature>